<gene>
    <name evidence="1" type="ORF">FPY71_12240</name>
</gene>
<name>A0A5B0DTM0_9HYPH</name>
<dbReference type="AlphaFoldDB" id="A0A5B0DTM0"/>
<dbReference type="RefSeq" id="WP_149300608.1">
    <property type="nucleotide sequence ID" value="NZ_VTWH01000003.1"/>
</dbReference>
<evidence type="ECO:0000313" key="2">
    <source>
        <dbReference type="Proteomes" id="UP000324738"/>
    </source>
</evidence>
<proteinExistence type="predicted"/>
<keyword evidence="2" id="KW-1185">Reference proteome</keyword>
<protein>
    <submittedName>
        <fullName evidence="1">Uncharacterized protein</fullName>
    </submittedName>
</protein>
<sequence length="92" mass="9926">MGFVSPVDVLAVLGPISAVVLHEAVRTRVTLAELHEAVRLVRYGDEADPAVYGALEARMRRLVDLVSVVIERQEVGGKPGKSAATSETRLLF</sequence>
<comment type="caution">
    <text evidence="1">The sequence shown here is derived from an EMBL/GenBank/DDBJ whole genome shotgun (WGS) entry which is preliminary data.</text>
</comment>
<accession>A0A5B0DTM0</accession>
<dbReference type="OrthoDB" id="7907562at2"/>
<dbReference type="EMBL" id="VTWH01000003">
    <property type="protein sequence ID" value="KAA0969322.1"/>
    <property type="molecule type" value="Genomic_DNA"/>
</dbReference>
<organism evidence="1 2">
    <name type="scientific">Aureimonas fodinaquatilis</name>
    <dbReference type="NCBI Taxonomy" id="2565783"/>
    <lineage>
        <taxon>Bacteria</taxon>
        <taxon>Pseudomonadati</taxon>
        <taxon>Pseudomonadota</taxon>
        <taxon>Alphaproteobacteria</taxon>
        <taxon>Hyphomicrobiales</taxon>
        <taxon>Aurantimonadaceae</taxon>
        <taxon>Aureimonas</taxon>
    </lineage>
</organism>
<dbReference type="Proteomes" id="UP000324738">
    <property type="component" value="Unassembled WGS sequence"/>
</dbReference>
<evidence type="ECO:0000313" key="1">
    <source>
        <dbReference type="EMBL" id="KAA0969322.1"/>
    </source>
</evidence>
<reference evidence="1 2" key="1">
    <citation type="submission" date="2019-08" db="EMBL/GenBank/DDBJ databases">
        <title>Aureimonas fodiniaquatilis sp. nov., isolated from a coal mine wastewater.</title>
        <authorList>
            <person name="Kim W."/>
        </authorList>
    </citation>
    <scope>NUCLEOTIDE SEQUENCE [LARGE SCALE GENOMIC DNA]</scope>
    <source>
        <strain evidence="1 2">CAU 1482</strain>
    </source>
</reference>